<dbReference type="Proteomes" id="UP000092993">
    <property type="component" value="Unassembled WGS sequence"/>
</dbReference>
<reference evidence="2 3" key="1">
    <citation type="submission" date="2016-03" db="EMBL/GenBank/DDBJ databases">
        <title>Whole genome sequencing of Grifola frondosa 9006-11.</title>
        <authorList>
            <person name="Min B."/>
            <person name="Park H."/>
            <person name="Kim J.-G."/>
            <person name="Cho H."/>
            <person name="Oh Y.-L."/>
            <person name="Kong W.-S."/>
            <person name="Choi I.-G."/>
        </authorList>
    </citation>
    <scope>NUCLEOTIDE SEQUENCE [LARGE SCALE GENOMIC DNA]</scope>
    <source>
        <strain evidence="2 3">9006-11</strain>
    </source>
</reference>
<name>A0A1C7LKJ1_GRIFR</name>
<dbReference type="STRING" id="5627.A0A1C7LKJ1"/>
<organism evidence="2 3">
    <name type="scientific">Grifola frondosa</name>
    <name type="common">Maitake</name>
    <name type="synonym">Polyporus frondosus</name>
    <dbReference type="NCBI Taxonomy" id="5627"/>
    <lineage>
        <taxon>Eukaryota</taxon>
        <taxon>Fungi</taxon>
        <taxon>Dikarya</taxon>
        <taxon>Basidiomycota</taxon>
        <taxon>Agaricomycotina</taxon>
        <taxon>Agaricomycetes</taxon>
        <taxon>Polyporales</taxon>
        <taxon>Grifolaceae</taxon>
        <taxon>Grifola</taxon>
    </lineage>
</organism>
<protein>
    <submittedName>
        <fullName evidence="2">Uncharacterized protein</fullName>
    </submittedName>
</protein>
<proteinExistence type="predicted"/>
<gene>
    <name evidence="2" type="ORF">A0H81_14780</name>
</gene>
<keyword evidence="3" id="KW-1185">Reference proteome</keyword>
<evidence type="ECO:0000256" key="1">
    <source>
        <dbReference type="SAM" id="MobiDB-lite"/>
    </source>
</evidence>
<evidence type="ECO:0000313" key="3">
    <source>
        <dbReference type="Proteomes" id="UP000092993"/>
    </source>
</evidence>
<dbReference type="OrthoDB" id="5327923at2759"/>
<dbReference type="EMBL" id="LUGG01000047">
    <property type="protein sequence ID" value="OBZ65272.1"/>
    <property type="molecule type" value="Genomic_DNA"/>
</dbReference>
<evidence type="ECO:0000313" key="2">
    <source>
        <dbReference type="EMBL" id="OBZ65272.1"/>
    </source>
</evidence>
<feature type="compositionally biased region" description="Basic and acidic residues" evidence="1">
    <location>
        <begin position="121"/>
        <end position="131"/>
    </location>
</feature>
<sequence length="446" mass="49623">MRTIQQADTNFALIATFAGAKSTTSLHPMRCEVVFELTDTDLPDLQRSHRSDASDVFSGPVPPDDIVNLIFDDQELDEPRRMQEGHEHQILDDSGIPELLTPQDKSQTMLLLTSEVAGGDTKTEDDGRDAGDNEAAGDAPIREAVAHTRAISTVIPVAHPVNIICSKAATVNDSKYHEESCCFHCPRYPRCSGVIDCDPLKRFQPHSSYSGPVQWCRHLSRRLDDSLQDLRLMCKKTDLATAYIGVLGPTYAAPEALMRMRCSIPPAQVEKSNGPLPADVYPMKCVPKLEDFISEKCFPDILMVHDPDHITNTGQYIKYKRIYPMLIRDFESRNPAGSHNGDADRVAHLHLSANNRLGSGHHSHVHRALLILSSDLHNRVTVAAKTAFRKCGAHKLLNNEAWIYNSFPKAAHGGVDQTSRQHIFGYHESLGRDRAQIFWFISPGHG</sequence>
<feature type="region of interest" description="Disordered" evidence="1">
    <location>
        <begin position="116"/>
        <end position="138"/>
    </location>
</feature>
<dbReference type="AlphaFoldDB" id="A0A1C7LKJ1"/>
<accession>A0A1C7LKJ1</accession>
<comment type="caution">
    <text evidence="2">The sequence shown here is derived from an EMBL/GenBank/DDBJ whole genome shotgun (WGS) entry which is preliminary data.</text>
</comment>